<keyword evidence="3" id="KW-1185">Reference proteome</keyword>
<keyword evidence="1" id="KW-1133">Transmembrane helix</keyword>
<feature type="transmembrane region" description="Helical" evidence="1">
    <location>
        <begin position="35"/>
        <end position="55"/>
    </location>
</feature>
<organism evidence="2 3">
    <name type="scientific">Actinoplanes couchii</name>
    <dbReference type="NCBI Taxonomy" id="403638"/>
    <lineage>
        <taxon>Bacteria</taxon>
        <taxon>Bacillati</taxon>
        <taxon>Actinomycetota</taxon>
        <taxon>Actinomycetes</taxon>
        <taxon>Micromonosporales</taxon>
        <taxon>Micromonosporaceae</taxon>
        <taxon>Actinoplanes</taxon>
    </lineage>
</organism>
<protein>
    <recommendedName>
        <fullName evidence="4">NACHT domain-containing protein</fullName>
    </recommendedName>
</protein>
<sequence>MRLPGGRARAAAVLALALVVLPLLVNFLSDDTPDWLTTPALIIPITVCVFAALAYDQLRTPAEALVPTAAVDARFAARLINTTRKTLEARDRGSIDVEAGTVLGPAARLPLTLQPAGEDDGPHRAVSSAAELVAAVVDSRGALSVALVGDPGSGKSTFLRDTTWALADDAAARLDRGEDPVMPVLIDAGSWPSGLDLARHVRQVLQQRSAVPGAAVDRWLAAGTVYLLIDNLSWLPPLRRKKAIEYLNAFRTAYPAVGLLLGVNAESTRAGGAELNLPELVVEPVSAGQVDLHLDRFRGTHDELRSVARDSPALVDVLRTRLFFTTALLAFPDRDGTTMLRLRNGDPRRAIIESYAESMLLRDDRAGSLAAPQARAEREAFLRDLGWIAIQLDRLNSFYLRDYLMVEWIPQRTARRVINLSIGLLVALVVALSAAAIIVPRHPTTGLGVALALFVLLSAFHVPDRTGDTAIPVRTARPRISWSVSEFRRGFRRFGGVVTVGCALFDAHRLYQGLSVWGSLDAGQRQRLLIFAVVAVVSVGALGLLQGAQWGWTDTENWAVGPVVRPFGPFVLRSARWAAYAAAISGLITALVFATGRLLLTAFSADDQSYREVFASLYPAFDGGVLAAAVGFVTVLIVLLSARLEVTVVEARLRDEHLIPSDLPAFLHRATRLALLQRTGGNEYTFSHQILRDHFATRPPGPVGKN</sequence>
<evidence type="ECO:0000313" key="3">
    <source>
        <dbReference type="Proteomes" id="UP000612282"/>
    </source>
</evidence>
<evidence type="ECO:0000313" key="2">
    <source>
        <dbReference type="EMBL" id="GID57001.1"/>
    </source>
</evidence>
<dbReference type="InterPro" id="IPR027417">
    <property type="entry name" value="P-loop_NTPase"/>
</dbReference>
<dbReference type="EMBL" id="BOMG01000064">
    <property type="protein sequence ID" value="GID57001.1"/>
    <property type="molecule type" value="Genomic_DNA"/>
</dbReference>
<gene>
    <name evidence="2" type="ORF">Aco03nite_054050</name>
</gene>
<reference evidence="2 3" key="1">
    <citation type="submission" date="2021-01" db="EMBL/GenBank/DDBJ databases">
        <title>Whole genome shotgun sequence of Actinoplanes couchii NBRC 106145.</title>
        <authorList>
            <person name="Komaki H."/>
            <person name="Tamura T."/>
        </authorList>
    </citation>
    <scope>NUCLEOTIDE SEQUENCE [LARGE SCALE GENOMIC DNA]</scope>
    <source>
        <strain evidence="2 3">NBRC 106145</strain>
    </source>
</reference>
<name>A0ABQ3XEU7_9ACTN</name>
<feature type="transmembrane region" description="Helical" evidence="1">
    <location>
        <begin position="528"/>
        <end position="548"/>
    </location>
</feature>
<evidence type="ECO:0008006" key="4">
    <source>
        <dbReference type="Google" id="ProtNLM"/>
    </source>
</evidence>
<dbReference type="SUPFAM" id="SSF52540">
    <property type="entry name" value="P-loop containing nucleoside triphosphate hydrolases"/>
    <property type="match status" value="1"/>
</dbReference>
<feature type="transmembrane region" description="Helical" evidence="1">
    <location>
        <begin position="577"/>
        <end position="600"/>
    </location>
</feature>
<feature type="transmembrane region" description="Helical" evidence="1">
    <location>
        <begin position="12"/>
        <end position="29"/>
    </location>
</feature>
<feature type="transmembrane region" description="Helical" evidence="1">
    <location>
        <begin position="417"/>
        <end position="439"/>
    </location>
</feature>
<feature type="transmembrane region" description="Helical" evidence="1">
    <location>
        <begin position="445"/>
        <end position="462"/>
    </location>
</feature>
<comment type="caution">
    <text evidence="2">The sequence shown here is derived from an EMBL/GenBank/DDBJ whole genome shotgun (WGS) entry which is preliminary data.</text>
</comment>
<feature type="transmembrane region" description="Helical" evidence="1">
    <location>
        <begin position="620"/>
        <end position="642"/>
    </location>
</feature>
<proteinExistence type="predicted"/>
<accession>A0ABQ3XEU7</accession>
<keyword evidence="1" id="KW-0472">Membrane</keyword>
<evidence type="ECO:0000256" key="1">
    <source>
        <dbReference type="SAM" id="Phobius"/>
    </source>
</evidence>
<dbReference type="Proteomes" id="UP000612282">
    <property type="component" value="Unassembled WGS sequence"/>
</dbReference>
<keyword evidence="1" id="KW-0812">Transmembrane</keyword>